<proteinExistence type="predicted"/>
<dbReference type="EMBL" id="REGN01000401">
    <property type="protein sequence ID" value="RNA42215.1"/>
    <property type="molecule type" value="Genomic_DNA"/>
</dbReference>
<evidence type="ECO:0000313" key="2">
    <source>
        <dbReference type="Proteomes" id="UP000276133"/>
    </source>
</evidence>
<keyword evidence="2" id="KW-1185">Reference proteome</keyword>
<gene>
    <name evidence="1" type="ORF">BpHYR1_013388</name>
</gene>
<evidence type="ECO:0000313" key="1">
    <source>
        <dbReference type="EMBL" id="RNA42215.1"/>
    </source>
</evidence>
<reference evidence="1 2" key="1">
    <citation type="journal article" date="2018" name="Sci. Rep.">
        <title>Genomic signatures of local adaptation to the degree of environmental predictability in rotifers.</title>
        <authorList>
            <person name="Franch-Gras L."/>
            <person name="Hahn C."/>
            <person name="Garcia-Roger E.M."/>
            <person name="Carmona M.J."/>
            <person name="Serra M."/>
            <person name="Gomez A."/>
        </authorList>
    </citation>
    <scope>NUCLEOTIDE SEQUENCE [LARGE SCALE GENOMIC DNA]</scope>
    <source>
        <strain evidence="1">HYR1</strain>
    </source>
</reference>
<sequence length="63" mass="7672">MTFKMLIENFKKLSKNVSSFCPECPIIVYIKFRTKLYWRSGNFQNFGSNKFLLRNFVQKKRKK</sequence>
<protein>
    <submittedName>
        <fullName evidence="1">Uncharacterized protein</fullName>
    </submittedName>
</protein>
<name>A0A3M7T2P5_BRAPC</name>
<organism evidence="1 2">
    <name type="scientific">Brachionus plicatilis</name>
    <name type="common">Marine rotifer</name>
    <name type="synonym">Brachionus muelleri</name>
    <dbReference type="NCBI Taxonomy" id="10195"/>
    <lineage>
        <taxon>Eukaryota</taxon>
        <taxon>Metazoa</taxon>
        <taxon>Spiralia</taxon>
        <taxon>Gnathifera</taxon>
        <taxon>Rotifera</taxon>
        <taxon>Eurotatoria</taxon>
        <taxon>Monogononta</taxon>
        <taxon>Pseudotrocha</taxon>
        <taxon>Ploima</taxon>
        <taxon>Brachionidae</taxon>
        <taxon>Brachionus</taxon>
    </lineage>
</organism>
<accession>A0A3M7T2P5</accession>
<dbReference type="AlphaFoldDB" id="A0A3M7T2P5"/>
<comment type="caution">
    <text evidence="1">The sequence shown here is derived from an EMBL/GenBank/DDBJ whole genome shotgun (WGS) entry which is preliminary data.</text>
</comment>
<dbReference type="Proteomes" id="UP000276133">
    <property type="component" value="Unassembled WGS sequence"/>
</dbReference>